<dbReference type="PANTHER" id="PTHR30620">
    <property type="entry name" value="PERIPLASMIC BETA-GLUCOSIDASE-RELATED"/>
    <property type="match status" value="1"/>
</dbReference>
<dbReference type="AlphaFoldDB" id="A0AAV3RDD5"/>
<dbReference type="GO" id="GO:0009251">
    <property type="term" value="P:glucan catabolic process"/>
    <property type="evidence" value="ECO:0007669"/>
    <property type="project" value="TreeGrafter"/>
</dbReference>
<dbReference type="Gene3D" id="3.40.50.1700">
    <property type="entry name" value="Glycoside hydrolase family 3 C-terminal domain"/>
    <property type="match status" value="1"/>
</dbReference>
<evidence type="ECO:0000256" key="1">
    <source>
        <dbReference type="ARBA" id="ARBA00022801"/>
    </source>
</evidence>
<dbReference type="InterPro" id="IPR036881">
    <property type="entry name" value="Glyco_hydro_3_C_sf"/>
</dbReference>
<name>A0AAV3RDD5_LITER</name>
<comment type="caution">
    <text evidence="2">The sequence shown here is derived from an EMBL/GenBank/DDBJ whole genome shotgun (WGS) entry which is preliminary data.</text>
</comment>
<gene>
    <name evidence="2" type="ORF">LIER_26930</name>
</gene>
<protein>
    <submittedName>
        <fullName evidence="2">Uncharacterized protein</fullName>
    </submittedName>
</protein>
<dbReference type="Proteomes" id="UP001454036">
    <property type="component" value="Unassembled WGS sequence"/>
</dbReference>
<dbReference type="EMBL" id="BAABME010008526">
    <property type="protein sequence ID" value="GAA0173278.1"/>
    <property type="molecule type" value="Genomic_DNA"/>
</dbReference>
<dbReference type="PANTHER" id="PTHR30620:SF35">
    <property type="entry name" value="GLYCOSYL HYDROLASE FAMILY PROTEIN"/>
    <property type="match status" value="1"/>
</dbReference>
<organism evidence="2 3">
    <name type="scientific">Lithospermum erythrorhizon</name>
    <name type="common">Purple gromwell</name>
    <name type="synonym">Lithospermum officinale var. erythrorhizon</name>
    <dbReference type="NCBI Taxonomy" id="34254"/>
    <lineage>
        <taxon>Eukaryota</taxon>
        <taxon>Viridiplantae</taxon>
        <taxon>Streptophyta</taxon>
        <taxon>Embryophyta</taxon>
        <taxon>Tracheophyta</taxon>
        <taxon>Spermatophyta</taxon>
        <taxon>Magnoliopsida</taxon>
        <taxon>eudicotyledons</taxon>
        <taxon>Gunneridae</taxon>
        <taxon>Pentapetalae</taxon>
        <taxon>asterids</taxon>
        <taxon>lamiids</taxon>
        <taxon>Boraginales</taxon>
        <taxon>Boraginaceae</taxon>
        <taxon>Boraginoideae</taxon>
        <taxon>Lithospermeae</taxon>
        <taxon>Lithospermum</taxon>
    </lineage>
</organism>
<reference evidence="2 3" key="1">
    <citation type="submission" date="2024-01" db="EMBL/GenBank/DDBJ databases">
        <title>The complete chloroplast genome sequence of Lithospermum erythrorhizon: insights into the phylogenetic relationship among Boraginaceae species and the maternal lineages of purple gromwells.</title>
        <authorList>
            <person name="Okada T."/>
            <person name="Watanabe K."/>
        </authorList>
    </citation>
    <scope>NUCLEOTIDE SEQUENCE [LARGE SCALE GENOMIC DNA]</scope>
</reference>
<dbReference type="GO" id="GO:0008422">
    <property type="term" value="F:beta-glucosidase activity"/>
    <property type="evidence" value="ECO:0007669"/>
    <property type="project" value="TreeGrafter"/>
</dbReference>
<evidence type="ECO:0000313" key="3">
    <source>
        <dbReference type="Proteomes" id="UP001454036"/>
    </source>
</evidence>
<dbReference type="InterPro" id="IPR051915">
    <property type="entry name" value="Cellulose_Degrad_GH3"/>
</dbReference>
<evidence type="ECO:0000313" key="2">
    <source>
        <dbReference type="EMBL" id="GAA0173278.1"/>
    </source>
</evidence>
<accession>A0AAV3RDD5</accession>
<proteinExistence type="predicted"/>
<keyword evidence="1" id="KW-0378">Hydrolase</keyword>
<keyword evidence="3" id="KW-1185">Reference proteome</keyword>
<sequence length="75" mass="8184">MGKSQREKRRFSGTSILGATKSTVDKDTDVVYVEDPDDEFIGSNNFNYTIVVVGEHPYTEAAGDSDTLTIAHSKA</sequence>